<feature type="region of interest" description="Disordered" evidence="1">
    <location>
        <begin position="1"/>
        <end position="414"/>
    </location>
</feature>
<protein>
    <submittedName>
        <fullName evidence="2">DNA topoisomerase IB (Poxvirus type)</fullName>
        <ecNumber evidence="2">5.99.1.2</ecNumber>
    </submittedName>
</protein>
<proteinExistence type="predicted"/>
<feature type="non-terminal residue" evidence="2">
    <location>
        <position position="1"/>
    </location>
</feature>
<dbReference type="AlphaFoldDB" id="A0A6J4U503"/>
<keyword evidence="2" id="KW-0413">Isomerase</keyword>
<sequence>ADSRSDHPEPAQGVPPTGRGPSPRGGGACRRARPRGSDPGDVLAGLRRGGRGAGRHPRSRPGGVGGVGRAQLRHGPRPRDQAPPRRQGRQLPRAGRPADPGQGDAGADQGAGDSARLDRRLDLRRPERAHPGHRAGRQGSQAVPLPSPLAGGARREQVRTDAGVRGSATQDPAARHRGHGAPRHVPREGAGHGRPPAGDDPDPRRQRGVRAHQRVVRAHDDARRARRGRRQPDPLPLPGQERRRARDRRPRPAPRGDGQALPGPARTGAVPVHRRQRRAPHCDVRRRQRLPARGGRRGVHGEGLPNLGGDGAGGTSPPGVRRVRQRGRGEAEHPAGGRGGRPAARQHAHHLPQVLRPPRRARVLCRRDDAADAPGSGGARAGRDPPRPATGGGRGAGTPAIPPGPRRRPGRSGV</sequence>
<evidence type="ECO:0000256" key="1">
    <source>
        <dbReference type="SAM" id="MobiDB-lite"/>
    </source>
</evidence>
<dbReference type="GO" id="GO:0016853">
    <property type="term" value="F:isomerase activity"/>
    <property type="evidence" value="ECO:0007669"/>
    <property type="project" value="UniProtKB-KW"/>
</dbReference>
<organism evidence="2">
    <name type="scientific">uncultured Thermomicrobiales bacterium</name>
    <dbReference type="NCBI Taxonomy" id="1645740"/>
    <lineage>
        <taxon>Bacteria</taxon>
        <taxon>Pseudomonadati</taxon>
        <taxon>Thermomicrobiota</taxon>
        <taxon>Thermomicrobia</taxon>
        <taxon>Thermomicrobiales</taxon>
        <taxon>environmental samples</taxon>
    </lineage>
</organism>
<feature type="compositionally biased region" description="Gly residues" evidence="1">
    <location>
        <begin position="306"/>
        <end position="316"/>
    </location>
</feature>
<feature type="compositionally biased region" description="Low complexity" evidence="1">
    <location>
        <begin position="94"/>
        <end position="114"/>
    </location>
</feature>
<dbReference type="EMBL" id="CADCWG010000036">
    <property type="protein sequence ID" value="CAA9538821.1"/>
    <property type="molecule type" value="Genomic_DNA"/>
</dbReference>
<evidence type="ECO:0000313" key="2">
    <source>
        <dbReference type="EMBL" id="CAA9538821.1"/>
    </source>
</evidence>
<feature type="compositionally biased region" description="Basic residues" evidence="1">
    <location>
        <begin position="243"/>
        <end position="252"/>
    </location>
</feature>
<gene>
    <name evidence="2" type="ORF">AVDCRST_MAG49-621</name>
</gene>
<reference evidence="2" key="1">
    <citation type="submission" date="2020-02" db="EMBL/GenBank/DDBJ databases">
        <authorList>
            <person name="Meier V. D."/>
        </authorList>
    </citation>
    <scope>NUCLEOTIDE SEQUENCE</scope>
    <source>
        <strain evidence="2">AVDCRST_MAG49</strain>
    </source>
</reference>
<feature type="compositionally biased region" description="Basic residues" evidence="1">
    <location>
        <begin position="405"/>
        <end position="414"/>
    </location>
</feature>
<dbReference type="EC" id="5.99.1.2" evidence="2"/>
<accession>A0A6J4U503</accession>
<feature type="compositionally biased region" description="Basic residues" evidence="1">
    <location>
        <begin position="175"/>
        <end position="184"/>
    </location>
</feature>
<feature type="compositionally biased region" description="Basic residues" evidence="1">
    <location>
        <begin position="286"/>
        <end position="298"/>
    </location>
</feature>
<name>A0A6J4U503_9BACT</name>
<feature type="compositionally biased region" description="Basic residues" evidence="1">
    <location>
        <begin position="206"/>
        <end position="216"/>
    </location>
</feature>
<feature type="compositionally biased region" description="Basic and acidic residues" evidence="1">
    <location>
        <begin position="115"/>
        <end position="130"/>
    </location>
</feature>
<feature type="compositionally biased region" description="Basic residues" evidence="1">
    <location>
        <begin position="48"/>
        <end position="59"/>
    </location>
</feature>
<feature type="non-terminal residue" evidence="2">
    <location>
        <position position="414"/>
    </location>
</feature>